<comment type="caution">
    <text evidence="1">The sequence shown here is derived from an EMBL/GenBank/DDBJ whole genome shotgun (WGS) entry which is preliminary data.</text>
</comment>
<accession>X1FC62</accession>
<sequence length="40" mass="4188">MDASLLNGVFLVTSEEAIEMGKKLAREEGLFCGISSGANV</sequence>
<dbReference type="SUPFAM" id="SSF53686">
    <property type="entry name" value="Tryptophan synthase beta subunit-like PLP-dependent enzymes"/>
    <property type="match status" value="1"/>
</dbReference>
<reference evidence="1" key="1">
    <citation type="journal article" date="2014" name="Front. Microbiol.">
        <title>High frequency of phylogenetically diverse reductive dehalogenase-homologous genes in deep subseafloor sedimentary metagenomes.</title>
        <authorList>
            <person name="Kawai M."/>
            <person name="Futagami T."/>
            <person name="Toyoda A."/>
            <person name="Takaki Y."/>
            <person name="Nishi S."/>
            <person name="Hori S."/>
            <person name="Arai W."/>
            <person name="Tsubouchi T."/>
            <person name="Morono Y."/>
            <person name="Uchiyama I."/>
            <person name="Ito T."/>
            <person name="Fujiyama A."/>
            <person name="Inagaki F."/>
            <person name="Takami H."/>
        </authorList>
    </citation>
    <scope>NUCLEOTIDE SEQUENCE</scope>
    <source>
        <strain evidence="1">Expedition CK06-06</strain>
    </source>
</reference>
<protein>
    <recommendedName>
        <fullName evidence="2">Tryptophan synthase beta chain-like PALP domain-containing protein</fullName>
    </recommendedName>
</protein>
<dbReference type="AlphaFoldDB" id="X1FC62"/>
<evidence type="ECO:0000313" key="1">
    <source>
        <dbReference type="EMBL" id="GAH26954.1"/>
    </source>
</evidence>
<dbReference type="Gene3D" id="3.40.50.1100">
    <property type="match status" value="1"/>
</dbReference>
<evidence type="ECO:0008006" key="2">
    <source>
        <dbReference type="Google" id="ProtNLM"/>
    </source>
</evidence>
<dbReference type="InterPro" id="IPR036052">
    <property type="entry name" value="TrpB-like_PALP_sf"/>
</dbReference>
<organism evidence="1">
    <name type="scientific">marine sediment metagenome</name>
    <dbReference type="NCBI Taxonomy" id="412755"/>
    <lineage>
        <taxon>unclassified sequences</taxon>
        <taxon>metagenomes</taxon>
        <taxon>ecological metagenomes</taxon>
    </lineage>
</organism>
<proteinExistence type="predicted"/>
<name>X1FC62_9ZZZZ</name>
<feature type="non-terminal residue" evidence="1">
    <location>
        <position position="40"/>
    </location>
</feature>
<dbReference type="EMBL" id="BART01040192">
    <property type="protein sequence ID" value="GAH26954.1"/>
    <property type="molecule type" value="Genomic_DNA"/>
</dbReference>
<gene>
    <name evidence="1" type="ORF">S01H4_65583</name>
</gene>